<keyword evidence="4 6" id="KW-1133">Transmembrane helix</keyword>
<protein>
    <submittedName>
        <fullName evidence="7">LysE family translocator</fullName>
    </submittedName>
</protein>
<evidence type="ECO:0000256" key="3">
    <source>
        <dbReference type="ARBA" id="ARBA00022692"/>
    </source>
</evidence>
<sequence length="205" mass="21929">MPDTALSVYPALFTFAVAAIALLASPGPATLALAASGAAYGMRRSTRFFVGITLGLVIAMALVATGLYVVLHSFPVLATALTVISVVYILWLAYRIGTAPPIRDEQSVFTPGWGAGFVLGVANVKAYAAFAALLGSFTLGTTAAWEQATKALICLLVCVVFDFLWLYAGSRMRKLFIHPTWNRRLNVSFAILMIATVAWSFTLTQ</sequence>
<organism evidence="7 8">
    <name type="scientific">Pseudomonas emilianonis</name>
    <dbReference type="NCBI Taxonomy" id="2915812"/>
    <lineage>
        <taxon>Bacteria</taxon>
        <taxon>Pseudomonadati</taxon>
        <taxon>Pseudomonadota</taxon>
        <taxon>Gammaproteobacteria</taxon>
        <taxon>Pseudomonadales</taxon>
        <taxon>Pseudomonadaceae</taxon>
        <taxon>Pseudomonas</taxon>
    </lineage>
</organism>
<evidence type="ECO:0000313" key="8">
    <source>
        <dbReference type="Proteomes" id="UP001317085"/>
    </source>
</evidence>
<feature type="transmembrane region" description="Helical" evidence="6">
    <location>
        <begin position="115"/>
        <end position="137"/>
    </location>
</feature>
<dbReference type="PANTHER" id="PTHR30086">
    <property type="entry name" value="ARGININE EXPORTER PROTEIN ARGO"/>
    <property type="match status" value="1"/>
</dbReference>
<dbReference type="Proteomes" id="UP001317085">
    <property type="component" value="Unassembled WGS sequence"/>
</dbReference>
<dbReference type="InterPro" id="IPR001123">
    <property type="entry name" value="LeuE-type"/>
</dbReference>
<dbReference type="PANTHER" id="PTHR30086:SF20">
    <property type="entry name" value="ARGININE EXPORTER PROTEIN ARGO-RELATED"/>
    <property type="match status" value="1"/>
</dbReference>
<evidence type="ECO:0000256" key="4">
    <source>
        <dbReference type="ARBA" id="ARBA00022989"/>
    </source>
</evidence>
<dbReference type="RefSeq" id="WP_247397905.1">
    <property type="nucleotide sequence ID" value="NZ_JAKNRV010000039.1"/>
</dbReference>
<keyword evidence="8" id="KW-1185">Reference proteome</keyword>
<evidence type="ECO:0000256" key="2">
    <source>
        <dbReference type="ARBA" id="ARBA00022475"/>
    </source>
</evidence>
<gene>
    <name evidence="7" type="ORF">L9Z73_07130</name>
</gene>
<comment type="subcellular location">
    <subcellularLocation>
        <location evidence="1">Cell membrane</location>
        <topology evidence="1">Multi-pass membrane protein</topology>
    </subcellularLocation>
</comment>
<feature type="transmembrane region" description="Helical" evidence="6">
    <location>
        <begin position="48"/>
        <end position="70"/>
    </location>
</feature>
<feature type="transmembrane region" description="Helical" evidence="6">
    <location>
        <begin position="12"/>
        <end position="36"/>
    </location>
</feature>
<keyword evidence="5 6" id="KW-0472">Membrane</keyword>
<dbReference type="Pfam" id="PF01810">
    <property type="entry name" value="LysE"/>
    <property type="match status" value="1"/>
</dbReference>
<reference evidence="7 8" key="1">
    <citation type="submission" date="2022-02" db="EMBL/GenBank/DDBJ databases">
        <title>Comparative genomics of the first Antarctic Pseudomonas spp. capable of biotransforming 2,4,6-Trinitrotoluene.</title>
        <authorList>
            <person name="Cabrera M.A."/>
            <person name="Marquez S.L."/>
            <person name="Perez-Donoso J.M."/>
        </authorList>
    </citation>
    <scope>NUCLEOTIDE SEQUENCE [LARGE SCALE GENOMIC DNA]</scope>
    <source>
        <strain evidence="7 8">TNT11</strain>
    </source>
</reference>
<feature type="transmembrane region" description="Helical" evidence="6">
    <location>
        <begin position="76"/>
        <end position="94"/>
    </location>
</feature>
<dbReference type="EMBL" id="JAKNRV010000039">
    <property type="protein sequence ID" value="MCK1784131.1"/>
    <property type="molecule type" value="Genomic_DNA"/>
</dbReference>
<keyword evidence="3 6" id="KW-0812">Transmembrane</keyword>
<name>A0ABT0EEK4_9PSED</name>
<feature type="transmembrane region" description="Helical" evidence="6">
    <location>
        <begin position="149"/>
        <end position="167"/>
    </location>
</feature>
<evidence type="ECO:0000313" key="7">
    <source>
        <dbReference type="EMBL" id="MCK1784131.1"/>
    </source>
</evidence>
<keyword evidence="2" id="KW-1003">Cell membrane</keyword>
<evidence type="ECO:0000256" key="5">
    <source>
        <dbReference type="ARBA" id="ARBA00023136"/>
    </source>
</evidence>
<proteinExistence type="predicted"/>
<feature type="transmembrane region" description="Helical" evidence="6">
    <location>
        <begin position="187"/>
        <end position="204"/>
    </location>
</feature>
<comment type="caution">
    <text evidence="7">The sequence shown here is derived from an EMBL/GenBank/DDBJ whole genome shotgun (WGS) entry which is preliminary data.</text>
</comment>
<evidence type="ECO:0000256" key="6">
    <source>
        <dbReference type="SAM" id="Phobius"/>
    </source>
</evidence>
<evidence type="ECO:0000256" key="1">
    <source>
        <dbReference type="ARBA" id="ARBA00004651"/>
    </source>
</evidence>
<accession>A0ABT0EEK4</accession>